<evidence type="ECO:0000256" key="1">
    <source>
        <dbReference type="ARBA" id="ARBA00023002"/>
    </source>
</evidence>
<dbReference type="SUPFAM" id="SSF53323">
    <property type="entry name" value="Pyruvate-ferredoxin oxidoreductase, PFOR, domain III"/>
    <property type="match status" value="1"/>
</dbReference>
<organism evidence="3 4">
    <name type="scientific">Ruminiclostridium cellulolyticum (strain ATCC 35319 / DSM 5812 / JCM 6584 / H10)</name>
    <name type="common">Clostridium cellulolyticum</name>
    <dbReference type="NCBI Taxonomy" id="394503"/>
    <lineage>
        <taxon>Bacteria</taxon>
        <taxon>Bacillati</taxon>
        <taxon>Bacillota</taxon>
        <taxon>Clostridia</taxon>
        <taxon>Eubacteriales</taxon>
        <taxon>Oscillospiraceae</taxon>
        <taxon>Ruminiclostridium</taxon>
    </lineage>
</organism>
<dbReference type="HOGENOM" id="CLU_087284_1_1_9"/>
<feature type="domain" description="Pyruvate/ketoisovalerate oxidoreductase catalytic" evidence="2">
    <location>
        <begin position="21"/>
        <end position="197"/>
    </location>
</feature>
<evidence type="ECO:0000313" key="3">
    <source>
        <dbReference type="EMBL" id="ACL75048.1"/>
    </source>
</evidence>
<protein>
    <submittedName>
        <fullName evidence="3">Pyruvate ferredoxin/flavodoxin oxidoreductase</fullName>
    </submittedName>
</protein>
<dbReference type="InterPro" id="IPR052198">
    <property type="entry name" value="IorB_Oxidoreductase"/>
</dbReference>
<dbReference type="NCBIfam" id="NF005325">
    <property type="entry name" value="PRK06853.1-5"/>
    <property type="match status" value="1"/>
</dbReference>
<dbReference type="InterPro" id="IPR019752">
    <property type="entry name" value="Pyrv/ketoisovalerate_OxRed_cat"/>
</dbReference>
<sequence>MLSKGQVNKVKKLNILIVGVGGQGTLLASRILGTVGLKLNFDVKVSEVHGMSQRGGSVVTYVKYGEKVFSPLIEKGEADLIIAFEQLEALRWVDYLHKDGKMIVNEQEIDPMPVIIGKAKYPGNILDTLKTSYSIYSLNALKIARECGTIKAVNIVLLGVLAKLAGIDKNIFIEAINEVVPAKVLEVNMKAFEEGYNYHN</sequence>
<dbReference type="PANTHER" id="PTHR43854:SF1">
    <property type="entry name" value="INDOLEPYRUVATE OXIDOREDUCTASE SUBUNIT IORB"/>
    <property type="match status" value="1"/>
</dbReference>
<dbReference type="Pfam" id="PF01558">
    <property type="entry name" value="POR"/>
    <property type="match status" value="1"/>
</dbReference>
<dbReference type="KEGG" id="cce:Ccel_0668"/>
<evidence type="ECO:0000259" key="2">
    <source>
        <dbReference type="Pfam" id="PF01558"/>
    </source>
</evidence>
<dbReference type="eggNOG" id="COG1014">
    <property type="taxonomic scope" value="Bacteria"/>
</dbReference>
<dbReference type="Gene3D" id="3.40.920.10">
    <property type="entry name" value="Pyruvate-ferredoxin oxidoreductase, PFOR, domain III"/>
    <property type="match status" value="1"/>
</dbReference>
<evidence type="ECO:0000313" key="4">
    <source>
        <dbReference type="Proteomes" id="UP000001349"/>
    </source>
</evidence>
<dbReference type="InterPro" id="IPR002869">
    <property type="entry name" value="Pyrv_flavodox_OxRed_cen"/>
</dbReference>
<proteinExistence type="predicted"/>
<keyword evidence="1" id="KW-0560">Oxidoreductase</keyword>
<accession>B8I7C4</accession>
<dbReference type="AlphaFoldDB" id="B8I7C4"/>
<dbReference type="Proteomes" id="UP000001349">
    <property type="component" value="Chromosome"/>
</dbReference>
<dbReference type="STRING" id="394503.Ccel_0668"/>
<reference evidence="3 4" key="1">
    <citation type="submission" date="2009-01" db="EMBL/GenBank/DDBJ databases">
        <title>Complete sequence of Clostridium cellulolyticum H10.</title>
        <authorList>
            <consortium name="US DOE Joint Genome Institute"/>
            <person name="Lucas S."/>
            <person name="Copeland A."/>
            <person name="Lapidus A."/>
            <person name="Glavina del Rio T."/>
            <person name="Dalin E."/>
            <person name="Tice H."/>
            <person name="Bruce D."/>
            <person name="Goodwin L."/>
            <person name="Pitluck S."/>
            <person name="Chertkov O."/>
            <person name="Saunders E."/>
            <person name="Brettin T."/>
            <person name="Detter J.C."/>
            <person name="Han C."/>
            <person name="Larimer F."/>
            <person name="Land M."/>
            <person name="Hauser L."/>
            <person name="Kyrpides N."/>
            <person name="Ivanova N."/>
            <person name="Zhou J."/>
            <person name="Richardson P."/>
        </authorList>
    </citation>
    <scope>NUCLEOTIDE SEQUENCE [LARGE SCALE GENOMIC DNA]</scope>
    <source>
        <strain evidence="4">ATCC 35319 / DSM 5812 / JCM 6584 / H10</strain>
    </source>
</reference>
<keyword evidence="4" id="KW-1185">Reference proteome</keyword>
<gene>
    <name evidence="3" type="ordered locus">Ccel_0668</name>
</gene>
<dbReference type="EMBL" id="CP001348">
    <property type="protein sequence ID" value="ACL75048.1"/>
    <property type="molecule type" value="Genomic_DNA"/>
</dbReference>
<dbReference type="PANTHER" id="PTHR43854">
    <property type="entry name" value="INDOLEPYRUVATE OXIDOREDUCTASE SUBUNIT IORB"/>
    <property type="match status" value="1"/>
</dbReference>
<dbReference type="GO" id="GO:0016903">
    <property type="term" value="F:oxidoreductase activity, acting on the aldehyde or oxo group of donors"/>
    <property type="evidence" value="ECO:0007669"/>
    <property type="project" value="InterPro"/>
</dbReference>
<name>B8I7C4_RUMCH</name>
<keyword evidence="3" id="KW-0670">Pyruvate</keyword>